<dbReference type="PANTHER" id="PTHR42912:SF80">
    <property type="entry name" value="METHYLTRANSFERASE DOMAIN-CONTAINING PROTEIN"/>
    <property type="match status" value="1"/>
</dbReference>
<dbReference type="Gene3D" id="3.40.50.150">
    <property type="entry name" value="Vaccinia Virus protein VP39"/>
    <property type="match status" value="1"/>
</dbReference>
<dbReference type="GO" id="GO:0032259">
    <property type="term" value="P:methylation"/>
    <property type="evidence" value="ECO:0007669"/>
    <property type="project" value="UniProtKB-KW"/>
</dbReference>
<name>A0A6G4U9U6_9ACTN</name>
<dbReference type="SUPFAM" id="SSF53335">
    <property type="entry name" value="S-adenosyl-L-methionine-dependent methyltransferases"/>
    <property type="match status" value="1"/>
</dbReference>
<organism evidence="2 3">
    <name type="scientific">Streptomyces coryli</name>
    <dbReference type="NCBI Taxonomy" id="1128680"/>
    <lineage>
        <taxon>Bacteria</taxon>
        <taxon>Bacillati</taxon>
        <taxon>Actinomycetota</taxon>
        <taxon>Actinomycetes</taxon>
        <taxon>Kitasatosporales</taxon>
        <taxon>Streptomycetaceae</taxon>
        <taxon>Streptomyces</taxon>
    </lineage>
</organism>
<evidence type="ECO:0000259" key="1">
    <source>
        <dbReference type="Pfam" id="PF13649"/>
    </source>
</evidence>
<dbReference type="PANTHER" id="PTHR42912">
    <property type="entry name" value="METHYLTRANSFERASE"/>
    <property type="match status" value="1"/>
</dbReference>
<keyword evidence="2" id="KW-0489">Methyltransferase</keyword>
<keyword evidence="2" id="KW-0808">Transferase</keyword>
<comment type="caution">
    <text evidence="2">The sequence shown here is derived from an EMBL/GenBank/DDBJ whole genome shotgun (WGS) entry which is preliminary data.</text>
</comment>
<gene>
    <name evidence="2" type="ORF">G5C51_30190</name>
</gene>
<dbReference type="InterPro" id="IPR041698">
    <property type="entry name" value="Methyltransf_25"/>
</dbReference>
<dbReference type="Pfam" id="PF13649">
    <property type="entry name" value="Methyltransf_25"/>
    <property type="match status" value="1"/>
</dbReference>
<dbReference type="EMBL" id="JAAKZV010000185">
    <property type="protein sequence ID" value="NGN68158.1"/>
    <property type="molecule type" value="Genomic_DNA"/>
</dbReference>
<dbReference type="GO" id="GO:0008168">
    <property type="term" value="F:methyltransferase activity"/>
    <property type="evidence" value="ECO:0007669"/>
    <property type="project" value="UniProtKB-KW"/>
</dbReference>
<dbReference type="InterPro" id="IPR029063">
    <property type="entry name" value="SAM-dependent_MTases_sf"/>
</dbReference>
<dbReference type="CDD" id="cd02440">
    <property type="entry name" value="AdoMet_MTases"/>
    <property type="match status" value="1"/>
</dbReference>
<protein>
    <submittedName>
        <fullName evidence="2">Class I SAM-dependent methyltransferase</fullName>
    </submittedName>
</protein>
<evidence type="ECO:0000313" key="2">
    <source>
        <dbReference type="EMBL" id="NGN68158.1"/>
    </source>
</evidence>
<proteinExistence type="predicted"/>
<accession>A0A6G4U9U6</accession>
<reference evidence="2 3" key="1">
    <citation type="submission" date="2020-02" db="EMBL/GenBank/DDBJ databases">
        <title>Whole-genome analyses of novel actinobacteria.</title>
        <authorList>
            <person name="Sahin N."/>
        </authorList>
    </citation>
    <scope>NUCLEOTIDE SEQUENCE [LARGE SCALE GENOMIC DNA]</scope>
    <source>
        <strain evidence="2 3">A7024</strain>
    </source>
</reference>
<feature type="domain" description="Methyltransferase" evidence="1">
    <location>
        <begin position="54"/>
        <end position="150"/>
    </location>
</feature>
<sequence length="225" mass="23878">MAEPDFVSTTRASYDAIAGEYVDFARGELVAKPLERAALAAFADLVRAAGGGVVADVGCGTGRITEHLAGLGLDIFGVDLSPGMLAVARQEHPELRFREGSMLRLGADGGAGIRDGELAGLVAWYSTIHVPDAELPTAFAEFARVLRPGGHAVLAFQVGDEPLRLSEALGHEVELDFHRRQPEAVAGLLAEAGLPVRARVLKERDTEGPFPERTSQAFLIARKEG</sequence>
<keyword evidence="3" id="KW-1185">Reference proteome</keyword>
<dbReference type="Proteomes" id="UP000481583">
    <property type="component" value="Unassembled WGS sequence"/>
</dbReference>
<evidence type="ECO:0000313" key="3">
    <source>
        <dbReference type="Proteomes" id="UP000481583"/>
    </source>
</evidence>
<dbReference type="AlphaFoldDB" id="A0A6G4U9U6"/>
<dbReference type="InterPro" id="IPR050508">
    <property type="entry name" value="Methyltransf_Superfamily"/>
</dbReference>